<dbReference type="InterPro" id="IPR011047">
    <property type="entry name" value="Quinoprotein_ADH-like_sf"/>
</dbReference>
<reference evidence="1" key="1">
    <citation type="submission" date="2018-05" db="EMBL/GenBank/DDBJ databases">
        <authorList>
            <person name="Lanie J.A."/>
            <person name="Ng W.-L."/>
            <person name="Kazmierczak K.M."/>
            <person name="Andrzejewski T.M."/>
            <person name="Davidsen T.M."/>
            <person name="Wayne K.J."/>
            <person name="Tettelin H."/>
            <person name="Glass J.I."/>
            <person name="Rusch D."/>
            <person name="Podicherti R."/>
            <person name="Tsui H.-C.T."/>
            <person name="Winkler M.E."/>
        </authorList>
    </citation>
    <scope>NUCLEOTIDE SEQUENCE</scope>
</reference>
<feature type="non-terminal residue" evidence="1">
    <location>
        <position position="386"/>
    </location>
</feature>
<dbReference type="Gene3D" id="2.130.10.10">
    <property type="entry name" value="YVTN repeat-like/Quinoprotein amine dehydrogenase"/>
    <property type="match status" value="2"/>
</dbReference>
<sequence length="386" mass="41863">MMKNLKNVIVTGLAAGILGSAAVEAADWPQWGGNTLGRNMYAAGAAGLPDKVEPGDFKQGTEDVDLSTAKNVKWAARLGTQSYGNPTISNGRIFVGTNNDSMRDPKHPGDRSILLCLDEKSGEFLWQLVIPKLKSGKVNDWESLGLLSSPTVVGNRVYVVSSRCEVLCLDVEGLANGNDGPYREEAVYVHLDTGKPPARLGPKDGDIIWRYDMMDELGVFPHNASNCSVIVVGDMVYACTSNGQDWTHSNVPSPLSPSFIALDAKTGELKGEDDASIGPNIYHGQWSSPSYGSVNGQGQLFFGGGDGWCYAFNPKPVYDKDEDLDFLNKVWWYDANPPEYKKDEDGKEIKYPAAEGPSEINATPVFYNNRVYIATGQDPEHGEGVG</sequence>
<dbReference type="PANTHER" id="PTHR34512:SF30">
    <property type="entry name" value="OUTER MEMBRANE PROTEIN ASSEMBLY FACTOR BAMB"/>
    <property type="match status" value="1"/>
</dbReference>
<dbReference type="EMBL" id="UINC01032277">
    <property type="protein sequence ID" value="SVB19675.1"/>
    <property type="molecule type" value="Genomic_DNA"/>
</dbReference>
<dbReference type="SMART" id="SM00564">
    <property type="entry name" value="PQQ"/>
    <property type="match status" value="3"/>
</dbReference>
<dbReference type="PANTHER" id="PTHR34512">
    <property type="entry name" value="CELL SURFACE PROTEIN"/>
    <property type="match status" value="1"/>
</dbReference>
<dbReference type="SUPFAM" id="SSF50998">
    <property type="entry name" value="Quinoprotein alcohol dehydrogenase-like"/>
    <property type="match status" value="1"/>
</dbReference>
<dbReference type="AlphaFoldDB" id="A0A382C0Q5"/>
<evidence type="ECO:0000313" key="1">
    <source>
        <dbReference type="EMBL" id="SVB19675.1"/>
    </source>
</evidence>
<gene>
    <name evidence="1" type="ORF">METZ01_LOCUS172529</name>
</gene>
<protein>
    <recommendedName>
        <fullName evidence="2">Pyrrolo-quinoline quinone</fullName>
    </recommendedName>
</protein>
<organism evidence="1">
    <name type="scientific">marine metagenome</name>
    <dbReference type="NCBI Taxonomy" id="408172"/>
    <lineage>
        <taxon>unclassified sequences</taxon>
        <taxon>metagenomes</taxon>
        <taxon>ecological metagenomes</taxon>
    </lineage>
</organism>
<accession>A0A382C0Q5</accession>
<evidence type="ECO:0008006" key="2">
    <source>
        <dbReference type="Google" id="ProtNLM"/>
    </source>
</evidence>
<proteinExistence type="predicted"/>
<name>A0A382C0Q5_9ZZZZ</name>
<dbReference type="InterPro" id="IPR018391">
    <property type="entry name" value="PQQ_b-propeller_rpt"/>
</dbReference>
<dbReference type="InterPro" id="IPR015943">
    <property type="entry name" value="WD40/YVTN_repeat-like_dom_sf"/>
</dbReference>